<accession>A0AAD5SI09</accession>
<protein>
    <recommendedName>
        <fullName evidence="1">DH domain-containing protein</fullName>
    </recommendedName>
</protein>
<feature type="domain" description="DH" evidence="1">
    <location>
        <begin position="1"/>
        <end position="85"/>
    </location>
</feature>
<evidence type="ECO:0000259" key="1">
    <source>
        <dbReference type="PROSITE" id="PS50010"/>
    </source>
</evidence>
<name>A0AAD5SI09_9FUNG</name>
<dbReference type="InterPro" id="IPR000219">
    <property type="entry name" value="DH_dom"/>
</dbReference>
<dbReference type="EMBL" id="JADGJD010000082">
    <property type="protein sequence ID" value="KAJ3055365.1"/>
    <property type="molecule type" value="Genomic_DNA"/>
</dbReference>
<dbReference type="AlphaFoldDB" id="A0AAD5SI09"/>
<dbReference type="InterPro" id="IPR035899">
    <property type="entry name" value="DBL_dom_sf"/>
</dbReference>
<evidence type="ECO:0000313" key="3">
    <source>
        <dbReference type="Proteomes" id="UP001212841"/>
    </source>
</evidence>
<keyword evidence="3" id="KW-1185">Reference proteome</keyword>
<evidence type="ECO:0000313" key="2">
    <source>
        <dbReference type="EMBL" id="KAJ3055365.1"/>
    </source>
</evidence>
<dbReference type="Proteomes" id="UP001212841">
    <property type="component" value="Unassembled WGS sequence"/>
</dbReference>
<sequence length="102" mass="11676">MEVSHIFRNIPELLALGLKVAKQLEKAAQNLQTDRSLIGNVFLDHVEEWNVYIKYVENFSRAKKTIRKLEEHPGPVGEAFTEALKVWQVSLSMKSRAPSRSI</sequence>
<dbReference type="SUPFAM" id="SSF48065">
    <property type="entry name" value="DBL homology domain (DH-domain)"/>
    <property type="match status" value="1"/>
</dbReference>
<organism evidence="2 3">
    <name type="scientific">Rhizophlyctis rosea</name>
    <dbReference type="NCBI Taxonomy" id="64517"/>
    <lineage>
        <taxon>Eukaryota</taxon>
        <taxon>Fungi</taxon>
        <taxon>Fungi incertae sedis</taxon>
        <taxon>Chytridiomycota</taxon>
        <taxon>Chytridiomycota incertae sedis</taxon>
        <taxon>Chytridiomycetes</taxon>
        <taxon>Rhizophlyctidales</taxon>
        <taxon>Rhizophlyctidaceae</taxon>
        <taxon>Rhizophlyctis</taxon>
    </lineage>
</organism>
<reference evidence="2" key="1">
    <citation type="submission" date="2020-05" db="EMBL/GenBank/DDBJ databases">
        <title>Phylogenomic resolution of chytrid fungi.</title>
        <authorList>
            <person name="Stajich J.E."/>
            <person name="Amses K."/>
            <person name="Simmons R."/>
            <person name="Seto K."/>
            <person name="Myers J."/>
            <person name="Bonds A."/>
            <person name="Quandt C.A."/>
            <person name="Barry K."/>
            <person name="Liu P."/>
            <person name="Grigoriev I."/>
            <person name="Longcore J.E."/>
            <person name="James T.Y."/>
        </authorList>
    </citation>
    <scope>NUCLEOTIDE SEQUENCE</scope>
    <source>
        <strain evidence="2">JEL0318</strain>
    </source>
</reference>
<dbReference type="Pfam" id="PF00621">
    <property type="entry name" value="RhoGEF"/>
    <property type="match status" value="1"/>
</dbReference>
<dbReference type="Gene3D" id="1.20.900.10">
    <property type="entry name" value="Dbl homology (DH) domain"/>
    <property type="match status" value="1"/>
</dbReference>
<proteinExistence type="predicted"/>
<dbReference type="GO" id="GO:0005085">
    <property type="term" value="F:guanyl-nucleotide exchange factor activity"/>
    <property type="evidence" value="ECO:0007669"/>
    <property type="project" value="InterPro"/>
</dbReference>
<dbReference type="PROSITE" id="PS50010">
    <property type="entry name" value="DH_2"/>
    <property type="match status" value="1"/>
</dbReference>
<comment type="caution">
    <text evidence="2">The sequence shown here is derived from an EMBL/GenBank/DDBJ whole genome shotgun (WGS) entry which is preliminary data.</text>
</comment>
<gene>
    <name evidence="2" type="ORF">HK097_010710</name>
</gene>